<dbReference type="AlphaFoldDB" id="A0A6L3MTP9"/>
<reference evidence="1 2" key="1">
    <citation type="submission" date="2019-09" db="EMBL/GenBank/DDBJ databases">
        <title>Draft genome sequences of 48 bacterial type strains from the CCUG.</title>
        <authorList>
            <person name="Tunovic T."/>
            <person name="Pineiro-Iglesias B."/>
            <person name="Unosson C."/>
            <person name="Inganas E."/>
            <person name="Ohlen M."/>
            <person name="Cardew S."/>
            <person name="Jensie-Markopoulos S."/>
            <person name="Salva-Serra F."/>
            <person name="Jaen-Luchoro D."/>
            <person name="Karlsson R."/>
            <person name="Svensson-Stadler L."/>
            <person name="Chun J."/>
            <person name="Moore E."/>
        </authorList>
    </citation>
    <scope>NUCLEOTIDE SEQUENCE [LARGE SCALE GENOMIC DNA]</scope>
    <source>
        <strain evidence="1 2">CCUG 65686</strain>
    </source>
</reference>
<dbReference type="RefSeq" id="WP_059881249.1">
    <property type="nucleotide sequence ID" value="NZ_CABVPM010000035.1"/>
</dbReference>
<protein>
    <submittedName>
        <fullName evidence="1">Uncharacterized protein</fullName>
    </submittedName>
</protein>
<comment type="caution">
    <text evidence="1">The sequence shown here is derived from an EMBL/GenBank/DDBJ whole genome shotgun (WGS) entry which is preliminary data.</text>
</comment>
<evidence type="ECO:0000313" key="1">
    <source>
        <dbReference type="EMBL" id="KAB0635727.1"/>
    </source>
</evidence>
<dbReference type="Proteomes" id="UP000473470">
    <property type="component" value="Unassembled WGS sequence"/>
</dbReference>
<gene>
    <name evidence="1" type="ORF">F7R25_22130</name>
</gene>
<organism evidence="1 2">
    <name type="scientific">Burkholderia stagnalis</name>
    <dbReference type="NCBI Taxonomy" id="1503054"/>
    <lineage>
        <taxon>Bacteria</taxon>
        <taxon>Pseudomonadati</taxon>
        <taxon>Pseudomonadota</taxon>
        <taxon>Betaproteobacteria</taxon>
        <taxon>Burkholderiales</taxon>
        <taxon>Burkholderiaceae</taxon>
        <taxon>Burkholderia</taxon>
        <taxon>Burkholderia cepacia complex</taxon>
    </lineage>
</organism>
<evidence type="ECO:0000313" key="2">
    <source>
        <dbReference type="Proteomes" id="UP000473470"/>
    </source>
</evidence>
<sequence length="61" mass="6283">MQVLPHGTGATVGGRTQQILGVGGAYSDSYVTALADFVLSHFGSKQGTVTAEQVRAQCVSE</sequence>
<proteinExistence type="predicted"/>
<accession>A0A6L3MTP9</accession>
<dbReference type="EMBL" id="VZOK01000035">
    <property type="protein sequence ID" value="KAB0635727.1"/>
    <property type="molecule type" value="Genomic_DNA"/>
</dbReference>
<name>A0A6L3MTP9_9BURK</name>